<accession>A0A1G6VFD0</accession>
<keyword evidence="1 10" id="KW-0540">Nuclease</keyword>
<evidence type="ECO:0000256" key="7">
    <source>
        <dbReference type="ARBA" id="ARBA00022840"/>
    </source>
</evidence>
<dbReference type="GO" id="GO:0009338">
    <property type="term" value="C:exodeoxyribonuclease V complex"/>
    <property type="evidence" value="ECO:0007669"/>
    <property type="project" value="InterPro"/>
</dbReference>
<feature type="domain" description="RecC C-terminal" evidence="11">
    <location>
        <begin position="847"/>
        <end position="1116"/>
    </location>
</feature>
<dbReference type="Gene3D" id="3.40.50.10930">
    <property type="match status" value="1"/>
</dbReference>
<evidence type="ECO:0000256" key="1">
    <source>
        <dbReference type="ARBA" id="ARBA00022722"/>
    </source>
</evidence>
<dbReference type="NCBIfam" id="TIGR01450">
    <property type="entry name" value="recC"/>
    <property type="match status" value="1"/>
</dbReference>
<keyword evidence="7 10" id="KW-0067">ATP-binding</keyword>
<dbReference type="InterPro" id="IPR027417">
    <property type="entry name" value="P-loop_NTPase"/>
</dbReference>
<dbReference type="HAMAP" id="MF_01486">
    <property type="entry name" value="RecC"/>
    <property type="match status" value="1"/>
</dbReference>
<evidence type="ECO:0000256" key="9">
    <source>
        <dbReference type="ARBA" id="ARBA00023204"/>
    </source>
</evidence>
<dbReference type="InterPro" id="IPR041500">
    <property type="entry name" value="RecC_C"/>
</dbReference>
<keyword evidence="4 10" id="KW-0378">Hydrolase</keyword>
<evidence type="ECO:0000313" key="12">
    <source>
        <dbReference type="EMBL" id="SDD52400.1"/>
    </source>
</evidence>
<dbReference type="PANTHER" id="PTHR30591">
    <property type="entry name" value="RECBCD ENZYME SUBUNIT RECC"/>
    <property type="match status" value="1"/>
</dbReference>
<dbReference type="GO" id="GO:0003678">
    <property type="term" value="F:DNA helicase activity"/>
    <property type="evidence" value="ECO:0007669"/>
    <property type="project" value="UniProtKB-UniRule"/>
</dbReference>
<gene>
    <name evidence="10" type="primary">recC</name>
    <name evidence="12" type="ORF">SAMN04488509_10359</name>
</gene>
<dbReference type="STRING" id="265719.SAMN04488509_10359"/>
<evidence type="ECO:0000256" key="2">
    <source>
        <dbReference type="ARBA" id="ARBA00022741"/>
    </source>
</evidence>
<dbReference type="GO" id="GO:0003677">
    <property type="term" value="F:DNA binding"/>
    <property type="evidence" value="ECO:0007669"/>
    <property type="project" value="UniProtKB-UniRule"/>
</dbReference>
<dbReference type="Proteomes" id="UP000199603">
    <property type="component" value="Unassembled WGS sequence"/>
</dbReference>
<comment type="subunit">
    <text evidence="10">Heterotrimer of RecB, RecC and RecD. All subunits contribute to DNA-binding.</text>
</comment>
<keyword evidence="6 10" id="KW-0269">Exonuclease</keyword>
<sequence>MAKVQHIDGRSVGAGLVVYRASRLEALLEPLLELLDAAPPEDVLTPQTVLAAHPGMRHWLTRALAKARGPRGIVANLEVLLPSSFIDRLAQEMLGRQAVALPQWRSAQLRWQVFDLLETARGELDAARLASYLDHGAPEDRLRRRFELADRLARLYAQYLVYRPDWLRRWERGERALAHLDSPRARLEGELIAPLWRALKQRLGEHRADILQRLLPRLRALPASTPLHVFGLNHAPPQELAVLRALADSRLVALYAPDPCREFWGGLSRDLDALAARRAQEAAAIDAAGEGDWFIEQGHPLLARWGRLGQQFFMALSEIDAVAEDLRHWQDRRDPEPANRLQRLQESLRRLDPGLLREPLADAIDETRARADDSLRVHACHTRLRELEVLREVLLDATGADRQGEAELTPGEIVVMAPDIGAYLPLIPAVFGPPGDARARLPYHLADISTARSHRLFAAFRRLLALPATRLSAPELVDLLQQPELARRFGLDAAAVDSLADWLQAAGARWGLDAAFRERFDLPALYAHSLAFGMDRLIAGYLIEDAAGEDAPRALSLGDGSELAPVSGLHGPEAEPIGALDALLQALQGLFDLAAETLPLARWCERFEALLDALFRTDPEDAAAREAEQLLRQMLQGLAAQPPVAQQATPLPFALARSLLEEALDAVPERQAFLLGGMTFCGMVPQRAIPFGLVAVLGLNEGEFPRRGADGGLDLMRAAPRLYDREQRSDDRYLFLETVMSARQRLHFSYLGRAVKDGAPRNPAAPLAELLALLDLHCGIGVDDAQRERPWVVTHPLQPFDPRYFDGSDPRLFSHTQAYAALPSRGDLPELPPFVDSSACAPAALPAQLGLRELQAFWRDPARQVLVQGLQLHLDALDAQRLPDSEPLEAEVDARERLSDRVFSRLLERWPQCEVPIEAPAWLRLSGLLPPGRLGQAAWAQERAKLDALLSALREVEGFDSGAAISLPVDASVDGCRLVGEVPGLHARAGGGHWLLRGFARTRLKNDASALLAEDELDFRRRVPLFLDWALLRLATAQGAAQPEPLRVLALLDRDAASPWIDGLNAWDAALCAGDASTRDRMLHDLVQRLTQLLAFWREGQGGRLPYLPRTSWAALCEPVEGKRADSAPYPERLANSVSSAWSGGDQFAGEADYGPGYARLLFGALDTEADSEDIARLLDFAQRLLACITLEAPSLKSAA</sequence>
<comment type="similarity">
    <text evidence="10">Belongs to the RecC family.</text>
</comment>
<reference evidence="12 13" key="1">
    <citation type="submission" date="2016-10" db="EMBL/GenBank/DDBJ databases">
        <authorList>
            <person name="de Groot N.N."/>
        </authorList>
    </citation>
    <scope>NUCLEOTIDE SEQUENCE [LARGE SCALE GENOMIC DNA]</scope>
    <source>
        <strain evidence="12 13">DSM 16957</strain>
    </source>
</reference>
<dbReference type="EMBL" id="FNAG01000003">
    <property type="protein sequence ID" value="SDD52400.1"/>
    <property type="molecule type" value="Genomic_DNA"/>
</dbReference>
<comment type="miscellaneous">
    <text evidence="10">In the RecBCD complex, RecB has a slow 3'-5' helicase, an exonuclease activity and loads RecA onto ssDNA, RecD has a fast 5'-3' helicase activity, while RecC stimulates the ATPase and processivity of the RecB helicase and contributes to recognition of the Chi site.</text>
</comment>
<keyword evidence="13" id="KW-1185">Reference proteome</keyword>
<dbReference type="GO" id="GO:0000724">
    <property type="term" value="P:double-strand break repair via homologous recombination"/>
    <property type="evidence" value="ECO:0007669"/>
    <property type="project" value="UniProtKB-UniRule"/>
</dbReference>
<proteinExistence type="inferred from homology"/>
<dbReference type="PANTHER" id="PTHR30591:SF1">
    <property type="entry name" value="RECBCD ENZYME SUBUNIT RECC"/>
    <property type="match status" value="1"/>
</dbReference>
<evidence type="ECO:0000256" key="8">
    <source>
        <dbReference type="ARBA" id="ARBA00023125"/>
    </source>
</evidence>
<dbReference type="InterPro" id="IPR011335">
    <property type="entry name" value="Restrct_endonuc-II-like"/>
</dbReference>
<dbReference type="InterPro" id="IPR006697">
    <property type="entry name" value="RecC"/>
</dbReference>
<protein>
    <recommendedName>
        <fullName evidence="10">RecBCD enzyme subunit RecC</fullName>
    </recommendedName>
    <alternativeName>
        <fullName evidence="10">Exonuclease V subunit RecC</fullName>
        <shortName evidence="10">ExoV subunit RecC</shortName>
    </alternativeName>
    <alternativeName>
        <fullName evidence="10">Helicase/nuclease RecBCD subunit RecC</fullName>
    </alternativeName>
</protein>
<dbReference type="Pfam" id="PF04257">
    <property type="entry name" value="Exonuc_V_gamma"/>
    <property type="match status" value="1"/>
</dbReference>
<name>A0A1G6VFD0_9GAMM</name>
<evidence type="ECO:0000256" key="3">
    <source>
        <dbReference type="ARBA" id="ARBA00022763"/>
    </source>
</evidence>
<dbReference type="RefSeq" id="WP_176764070.1">
    <property type="nucleotide sequence ID" value="NZ_FNAG01000003.1"/>
</dbReference>
<evidence type="ECO:0000259" key="11">
    <source>
        <dbReference type="Pfam" id="PF17946"/>
    </source>
</evidence>
<keyword evidence="2 10" id="KW-0547">Nucleotide-binding</keyword>
<dbReference type="Pfam" id="PF17946">
    <property type="entry name" value="RecC_C"/>
    <property type="match status" value="1"/>
</dbReference>
<evidence type="ECO:0000256" key="10">
    <source>
        <dbReference type="HAMAP-Rule" id="MF_01486"/>
    </source>
</evidence>
<evidence type="ECO:0000313" key="13">
    <source>
        <dbReference type="Proteomes" id="UP000199603"/>
    </source>
</evidence>
<comment type="function">
    <text evidence="10">A helicase/nuclease that prepares dsDNA breaks (DSB) for recombinational DNA repair. Binds to DSBs and unwinds DNA via a highly rapid and processive ATP-dependent bidirectional helicase activity. Unwinds dsDNA until it encounters a Chi (crossover hotspot instigator) sequence from the 3' direction. Cuts ssDNA a few nucleotides 3' to the Chi site. The properties and activities of the enzyme are changed at Chi. The Chi-altered holoenzyme produces a long 3'-ssDNA overhang and facilitates RecA-binding to the ssDNA for homologous DNA recombination and repair. Holoenzyme degrades any linearized DNA that is unable to undergo homologous recombination. In the holoenzyme this subunit recognizes the wild-type Chi sequence, and when added to isolated RecB increases its ATP-dependent helicase processivity.</text>
</comment>
<keyword evidence="3 10" id="KW-0227">DNA damage</keyword>
<dbReference type="Gene3D" id="1.10.10.160">
    <property type="match status" value="1"/>
</dbReference>
<evidence type="ECO:0000256" key="5">
    <source>
        <dbReference type="ARBA" id="ARBA00022806"/>
    </source>
</evidence>
<evidence type="ECO:0000256" key="4">
    <source>
        <dbReference type="ARBA" id="ARBA00022801"/>
    </source>
</evidence>
<dbReference type="SUPFAM" id="SSF52540">
    <property type="entry name" value="P-loop containing nucleoside triphosphate hydrolases"/>
    <property type="match status" value="2"/>
</dbReference>
<keyword evidence="5 10" id="KW-0347">Helicase</keyword>
<organism evidence="12 13">
    <name type="scientific">Aquimonas voraii</name>
    <dbReference type="NCBI Taxonomy" id="265719"/>
    <lineage>
        <taxon>Bacteria</taxon>
        <taxon>Pseudomonadati</taxon>
        <taxon>Pseudomonadota</taxon>
        <taxon>Gammaproteobacteria</taxon>
        <taxon>Lysobacterales</taxon>
        <taxon>Lysobacteraceae</taxon>
        <taxon>Aquimonas</taxon>
    </lineage>
</organism>
<dbReference type="GO" id="GO:0008854">
    <property type="term" value="F:exodeoxyribonuclease V activity"/>
    <property type="evidence" value="ECO:0007669"/>
    <property type="project" value="InterPro"/>
</dbReference>
<evidence type="ECO:0000256" key="6">
    <source>
        <dbReference type="ARBA" id="ARBA00022839"/>
    </source>
</evidence>
<dbReference type="InterPro" id="IPR013986">
    <property type="entry name" value="DExx_box_DNA_helicase_dom_sf"/>
</dbReference>
<dbReference type="Gene3D" id="3.40.50.300">
    <property type="entry name" value="P-loop containing nucleotide triphosphate hydrolases"/>
    <property type="match status" value="2"/>
</dbReference>
<dbReference type="AlphaFoldDB" id="A0A1G6VFD0"/>
<dbReference type="GO" id="GO:0005524">
    <property type="term" value="F:ATP binding"/>
    <property type="evidence" value="ECO:0007669"/>
    <property type="project" value="UniProtKB-UniRule"/>
</dbReference>
<keyword evidence="9 10" id="KW-0234">DNA repair</keyword>
<dbReference type="PIRSF" id="PIRSF000980">
    <property type="entry name" value="RecC"/>
    <property type="match status" value="1"/>
</dbReference>
<keyword evidence="8 10" id="KW-0238">DNA-binding</keyword>
<dbReference type="SUPFAM" id="SSF52980">
    <property type="entry name" value="Restriction endonuclease-like"/>
    <property type="match status" value="1"/>
</dbReference>